<keyword evidence="3" id="KW-1185">Reference proteome</keyword>
<sequence length="456" mass="50422">MFSALVAQGGAKKIFPAPEKRSPEPPRPKNVFDRRNIARFLLFLRRSVVNMAGTGERMGTRRSALVVGLGIAGMATAIGLRNAGWQVTVVERAPQRRLGGYFVGLFGTGLSAAKRLGVMDAVHMRTPKKARTWAVTRGGDRMRTNGFLEQPGEPQGVLRGDVEAALFENLGDVEVRYATVPTSIVDVDRGVIVTTRGSATGAERSERFDLVVGADGVRSTVRRLVFGPHERFIKPLHAMICAFQLDAQVPYFPVDHGLILAEPRRSLWVFPFEDCPPTALFSYRTRDIDAQFREPVGVVLRRTYGPEPLGEILGHVLEQFDRAENFLFDSVNQVIMRSWHSGRTVLVGDAAWCMALYSGMGASMGLAGGSLLGRLLARYPDDVETALRTWEARLMAFTRQHQRAALLKSQVFTPSGPIAHLILKGLHRLGGKRRQEDVPSALELYFVRPMNVDFAD</sequence>
<name>A0ABT5BLB8_9BACT</name>
<dbReference type="PANTHER" id="PTHR46865">
    <property type="entry name" value="OXIDOREDUCTASE-RELATED"/>
    <property type="match status" value="1"/>
</dbReference>
<reference evidence="2 3" key="1">
    <citation type="submission" date="2022-11" db="EMBL/GenBank/DDBJ databases">
        <title>Minimal conservation of predation-associated metabolite biosynthetic gene clusters underscores biosynthetic potential of Myxococcota including descriptions for ten novel species: Archangium lansinium sp. nov., Myxococcus landrumus sp. nov., Nannocystis bai.</title>
        <authorList>
            <person name="Ahearne A."/>
            <person name="Stevens C."/>
            <person name="Dowd S."/>
        </authorList>
    </citation>
    <scope>NUCLEOTIDE SEQUENCE [LARGE SCALE GENOMIC DNA]</scope>
    <source>
        <strain evidence="2 3">NCELM</strain>
    </source>
</reference>
<proteinExistence type="predicted"/>
<keyword evidence="2" id="KW-0560">Oxidoreductase</keyword>
<organism evidence="2 3">
    <name type="scientific">Nannocystis radixulma</name>
    <dbReference type="NCBI Taxonomy" id="2995305"/>
    <lineage>
        <taxon>Bacteria</taxon>
        <taxon>Pseudomonadati</taxon>
        <taxon>Myxococcota</taxon>
        <taxon>Polyangia</taxon>
        <taxon>Nannocystales</taxon>
        <taxon>Nannocystaceae</taxon>
        <taxon>Nannocystis</taxon>
    </lineage>
</organism>
<keyword evidence="2" id="KW-0503">Monooxygenase</keyword>
<dbReference type="Gene3D" id="3.30.9.10">
    <property type="entry name" value="D-Amino Acid Oxidase, subunit A, domain 2"/>
    <property type="match status" value="1"/>
</dbReference>
<dbReference type="InterPro" id="IPR051704">
    <property type="entry name" value="FAD_aromatic-hydroxylase"/>
</dbReference>
<dbReference type="PRINTS" id="PR00420">
    <property type="entry name" value="RNGMNOXGNASE"/>
</dbReference>
<gene>
    <name evidence="2" type="ORF">POL58_38730</name>
</gene>
<dbReference type="EMBL" id="JAQNDN010000022">
    <property type="protein sequence ID" value="MDC0673746.1"/>
    <property type="molecule type" value="Genomic_DNA"/>
</dbReference>
<accession>A0ABT5BLB8</accession>
<feature type="domain" description="FAD-binding" evidence="1">
    <location>
        <begin position="64"/>
        <end position="378"/>
    </location>
</feature>
<dbReference type="InterPro" id="IPR036188">
    <property type="entry name" value="FAD/NAD-bd_sf"/>
</dbReference>
<dbReference type="SUPFAM" id="SSF51905">
    <property type="entry name" value="FAD/NAD(P)-binding domain"/>
    <property type="match status" value="1"/>
</dbReference>
<dbReference type="InterPro" id="IPR002938">
    <property type="entry name" value="FAD-bd"/>
</dbReference>
<dbReference type="PANTHER" id="PTHR46865:SF8">
    <property type="entry name" value="POSSIBLE OXIDOREDUCTASE"/>
    <property type="match status" value="1"/>
</dbReference>
<dbReference type="Gene3D" id="3.50.50.60">
    <property type="entry name" value="FAD/NAD(P)-binding domain"/>
    <property type="match status" value="1"/>
</dbReference>
<dbReference type="GO" id="GO:0004497">
    <property type="term" value="F:monooxygenase activity"/>
    <property type="evidence" value="ECO:0007669"/>
    <property type="project" value="UniProtKB-KW"/>
</dbReference>
<dbReference type="RefSeq" id="WP_272007200.1">
    <property type="nucleotide sequence ID" value="NZ_JAQNDN010000022.1"/>
</dbReference>
<dbReference type="Proteomes" id="UP001217838">
    <property type="component" value="Unassembled WGS sequence"/>
</dbReference>
<evidence type="ECO:0000313" key="3">
    <source>
        <dbReference type="Proteomes" id="UP001217838"/>
    </source>
</evidence>
<protein>
    <submittedName>
        <fullName evidence="2">FAD-dependent monooxygenase</fullName>
    </submittedName>
</protein>
<dbReference type="Pfam" id="PF01494">
    <property type="entry name" value="FAD_binding_3"/>
    <property type="match status" value="1"/>
</dbReference>
<comment type="caution">
    <text evidence="2">The sequence shown here is derived from an EMBL/GenBank/DDBJ whole genome shotgun (WGS) entry which is preliminary data.</text>
</comment>
<evidence type="ECO:0000259" key="1">
    <source>
        <dbReference type="Pfam" id="PF01494"/>
    </source>
</evidence>
<evidence type="ECO:0000313" key="2">
    <source>
        <dbReference type="EMBL" id="MDC0673746.1"/>
    </source>
</evidence>